<dbReference type="PANTHER" id="PTHR43278">
    <property type="entry name" value="NAD(P)H-DEPENDENT FMN-CONTAINING OXIDOREDUCTASE YWQN-RELATED"/>
    <property type="match status" value="1"/>
</dbReference>
<name>A0A7V1EJ68_UNCW3</name>
<dbReference type="InterPro" id="IPR005025">
    <property type="entry name" value="FMN_Rdtase-like_dom"/>
</dbReference>
<accession>A0A7V1EJ68</accession>
<dbReference type="GO" id="GO:0016491">
    <property type="term" value="F:oxidoreductase activity"/>
    <property type="evidence" value="ECO:0007669"/>
    <property type="project" value="InterPro"/>
</dbReference>
<proteinExistence type="predicted"/>
<evidence type="ECO:0000259" key="3">
    <source>
        <dbReference type="Pfam" id="PF03358"/>
    </source>
</evidence>
<evidence type="ECO:0000313" key="4">
    <source>
        <dbReference type="EMBL" id="HDY60288.1"/>
    </source>
</evidence>
<evidence type="ECO:0000256" key="1">
    <source>
        <dbReference type="ARBA" id="ARBA00022630"/>
    </source>
</evidence>
<dbReference type="PANTHER" id="PTHR43278:SF2">
    <property type="entry name" value="IRON-SULFUR FLAVOPROTEIN"/>
    <property type="match status" value="1"/>
</dbReference>
<gene>
    <name evidence="4" type="ORF">ENP86_12225</name>
</gene>
<dbReference type="EMBL" id="DSKY01000022">
    <property type="protein sequence ID" value="HDY60288.1"/>
    <property type="molecule type" value="Genomic_DNA"/>
</dbReference>
<dbReference type="Pfam" id="PF03358">
    <property type="entry name" value="FMN_red"/>
    <property type="match status" value="1"/>
</dbReference>
<reference evidence="4" key="1">
    <citation type="journal article" date="2020" name="mSystems">
        <title>Genome- and Community-Level Interaction Insights into Carbon Utilization and Element Cycling Functions of Hydrothermarchaeota in Hydrothermal Sediment.</title>
        <authorList>
            <person name="Zhou Z."/>
            <person name="Liu Y."/>
            <person name="Xu W."/>
            <person name="Pan J."/>
            <person name="Luo Z.H."/>
            <person name="Li M."/>
        </authorList>
    </citation>
    <scope>NUCLEOTIDE SEQUENCE [LARGE SCALE GENOMIC DNA]</scope>
    <source>
        <strain evidence="4">SpSt-258</strain>
    </source>
</reference>
<dbReference type="Gene3D" id="3.40.50.360">
    <property type="match status" value="1"/>
</dbReference>
<comment type="caution">
    <text evidence="4">The sequence shown here is derived from an EMBL/GenBank/DDBJ whole genome shotgun (WGS) entry which is preliminary data.</text>
</comment>
<protein>
    <submittedName>
        <fullName evidence="4">NADPH-dependent oxidoreductase</fullName>
    </submittedName>
</protein>
<dbReference type="AlphaFoldDB" id="A0A7V1EJ68"/>
<evidence type="ECO:0000256" key="2">
    <source>
        <dbReference type="ARBA" id="ARBA00022643"/>
    </source>
</evidence>
<dbReference type="InterPro" id="IPR051796">
    <property type="entry name" value="ISF_SsuE-like"/>
</dbReference>
<keyword evidence="2" id="KW-0288">FMN</keyword>
<organism evidence="4">
    <name type="scientific">candidate division WOR-3 bacterium</name>
    <dbReference type="NCBI Taxonomy" id="2052148"/>
    <lineage>
        <taxon>Bacteria</taxon>
        <taxon>Bacteria division WOR-3</taxon>
    </lineage>
</organism>
<dbReference type="SUPFAM" id="SSF52218">
    <property type="entry name" value="Flavoproteins"/>
    <property type="match status" value="1"/>
</dbReference>
<keyword evidence="1" id="KW-0285">Flavoprotein</keyword>
<feature type="domain" description="NADPH-dependent FMN reductase-like" evidence="3">
    <location>
        <begin position="1"/>
        <end position="148"/>
    </location>
</feature>
<dbReference type="InterPro" id="IPR029039">
    <property type="entry name" value="Flavoprotein-like_sf"/>
</dbReference>
<sequence length="191" mass="21794">MKILVTMGSPRKGDSYQITKIFEEKMNALKKVEFKYLFLKEVNLEYCRGCCACMAKGEDFCPAKDITLKIREEMLKSDGAFFVSHVYAHQVTALMKNFIDHFSYIFHRPCFFDKVAIVISTTGGSGLKEVLDYLEGTARGWGFNLIGKIGIIASAFEYAPKYRAKMMKEIEVLSGVTQCNKDKETSFSYFR</sequence>